<sequence length="175" mass="19337">MLKKILILPALLSFSVFSHAYTIENRSSYVYHYLDSQSDFPSIKGIIPPRAKVDIPADGSGTILIAQGDGTEKLDCNNAEFLIYSLAFSKTVEAIRAKNDNGILVGRYMQPGSRKLSEFILHEKVGVLEARIKNEKGDLAITFLDDYSPDGKESTVCAPFPKARPLDSRTVLPPF</sequence>
<organism evidence="2 3">
    <name type="scientific">Chromobacterium amazonense</name>
    <dbReference type="NCBI Taxonomy" id="1382803"/>
    <lineage>
        <taxon>Bacteria</taxon>
        <taxon>Pseudomonadati</taxon>
        <taxon>Pseudomonadota</taxon>
        <taxon>Betaproteobacteria</taxon>
        <taxon>Neisseriales</taxon>
        <taxon>Chromobacteriaceae</taxon>
        <taxon>Chromobacterium</taxon>
    </lineage>
</organism>
<evidence type="ECO:0000313" key="3">
    <source>
        <dbReference type="Proteomes" id="UP001224516"/>
    </source>
</evidence>
<protein>
    <recommendedName>
        <fullName evidence="4">DUF4124 domain-containing protein</fullName>
    </recommendedName>
</protein>
<gene>
    <name evidence="2" type="ORF">QCL97_003815</name>
</gene>
<accession>A0ABU8UY80</accession>
<name>A0ABU8UY80_9NEIS</name>
<keyword evidence="3" id="KW-1185">Reference proteome</keyword>
<feature type="signal peptide" evidence="1">
    <location>
        <begin position="1"/>
        <end position="20"/>
    </location>
</feature>
<comment type="caution">
    <text evidence="2">The sequence shown here is derived from an EMBL/GenBank/DDBJ whole genome shotgun (WGS) entry which is preliminary data.</text>
</comment>
<dbReference type="Proteomes" id="UP001224516">
    <property type="component" value="Unassembled WGS sequence"/>
</dbReference>
<feature type="chain" id="PRO_5046828032" description="DUF4124 domain-containing protein" evidence="1">
    <location>
        <begin position="21"/>
        <end position="175"/>
    </location>
</feature>
<dbReference type="RefSeq" id="WP_307912075.1">
    <property type="nucleotide sequence ID" value="NZ_JAVFJF020000004.1"/>
</dbReference>
<keyword evidence="1" id="KW-0732">Signal</keyword>
<proteinExistence type="predicted"/>
<dbReference type="EMBL" id="JAVFJF020000004">
    <property type="protein sequence ID" value="MEJ8673842.1"/>
    <property type="molecule type" value="Genomic_DNA"/>
</dbReference>
<reference evidence="2 3" key="1">
    <citation type="submission" date="2023-12" db="EMBL/GenBank/DDBJ databases">
        <title>Evaluation and characterization of a potential secondary metabolite violacein from indigenous Chromobacterium amazonense SAM215.</title>
        <authorList>
            <person name="Tarafdar M.R."/>
            <person name="Abedin S.M."/>
            <person name="Atiqua A."/>
            <person name="Saha A."/>
            <person name="Khan S.N."/>
        </authorList>
    </citation>
    <scope>NUCLEOTIDE SEQUENCE [LARGE SCALE GENOMIC DNA]</scope>
    <source>
        <strain evidence="2 3">SAM215</strain>
    </source>
</reference>
<evidence type="ECO:0000313" key="2">
    <source>
        <dbReference type="EMBL" id="MEJ8673842.1"/>
    </source>
</evidence>
<evidence type="ECO:0000256" key="1">
    <source>
        <dbReference type="SAM" id="SignalP"/>
    </source>
</evidence>
<evidence type="ECO:0008006" key="4">
    <source>
        <dbReference type="Google" id="ProtNLM"/>
    </source>
</evidence>